<evidence type="ECO:0000256" key="1">
    <source>
        <dbReference type="ARBA" id="ARBA00022801"/>
    </source>
</evidence>
<evidence type="ECO:0000256" key="2">
    <source>
        <dbReference type="ARBA" id="ARBA00038334"/>
    </source>
</evidence>
<dbReference type="OrthoDB" id="408373at2759"/>
<evidence type="ECO:0000259" key="4">
    <source>
        <dbReference type="Pfam" id="PF00561"/>
    </source>
</evidence>
<dbReference type="PANTHER" id="PTHR43329">
    <property type="entry name" value="EPOXIDE HYDROLASE"/>
    <property type="match status" value="1"/>
</dbReference>
<reference evidence="5 6" key="1">
    <citation type="journal article" date="2020" name="ISME J.">
        <title>Uncovering the hidden diversity of litter-decomposition mechanisms in mushroom-forming fungi.</title>
        <authorList>
            <person name="Floudas D."/>
            <person name="Bentzer J."/>
            <person name="Ahren D."/>
            <person name="Johansson T."/>
            <person name="Persson P."/>
            <person name="Tunlid A."/>
        </authorList>
    </citation>
    <scope>NUCLEOTIDE SEQUENCE [LARGE SCALE GENOMIC DNA]</scope>
    <source>
        <strain evidence="5 6">CBS 291.85</strain>
    </source>
</reference>
<comment type="caution">
    <text evidence="5">The sequence shown here is derived from an EMBL/GenBank/DDBJ whole genome shotgun (WGS) entry which is preliminary data.</text>
</comment>
<feature type="domain" description="AB hydrolase-1" evidence="4">
    <location>
        <begin position="60"/>
        <end position="342"/>
    </location>
</feature>
<keyword evidence="3" id="KW-0732">Signal</keyword>
<dbReference type="Proteomes" id="UP000559256">
    <property type="component" value="Unassembled WGS sequence"/>
</dbReference>
<organism evidence="5 6">
    <name type="scientific">Tetrapyrgos nigripes</name>
    <dbReference type="NCBI Taxonomy" id="182062"/>
    <lineage>
        <taxon>Eukaryota</taxon>
        <taxon>Fungi</taxon>
        <taxon>Dikarya</taxon>
        <taxon>Basidiomycota</taxon>
        <taxon>Agaricomycotina</taxon>
        <taxon>Agaricomycetes</taxon>
        <taxon>Agaricomycetidae</taxon>
        <taxon>Agaricales</taxon>
        <taxon>Marasmiineae</taxon>
        <taxon>Marasmiaceae</taxon>
        <taxon>Tetrapyrgos</taxon>
    </lineage>
</organism>
<feature type="chain" id="PRO_5034921375" description="AB hydrolase-1 domain-containing protein" evidence="3">
    <location>
        <begin position="21"/>
        <end position="362"/>
    </location>
</feature>
<dbReference type="InterPro" id="IPR000639">
    <property type="entry name" value="Epox_hydrolase-like"/>
</dbReference>
<accession>A0A8H5CLD5</accession>
<gene>
    <name evidence="5" type="ORF">D9758_012145</name>
</gene>
<feature type="signal peptide" evidence="3">
    <location>
        <begin position="1"/>
        <end position="20"/>
    </location>
</feature>
<evidence type="ECO:0000256" key="3">
    <source>
        <dbReference type="SAM" id="SignalP"/>
    </source>
</evidence>
<evidence type="ECO:0000313" key="5">
    <source>
        <dbReference type="EMBL" id="KAF5343937.1"/>
    </source>
</evidence>
<dbReference type="EMBL" id="JAACJM010000131">
    <property type="protein sequence ID" value="KAF5343937.1"/>
    <property type="molecule type" value="Genomic_DNA"/>
</dbReference>
<evidence type="ECO:0000313" key="6">
    <source>
        <dbReference type="Proteomes" id="UP000559256"/>
    </source>
</evidence>
<sequence length="362" mass="40325">MVFQVLSSLLLALTVGATSSALLPRIDASAPFNSSLFKDLNVTRGLNYHYYAVPADTGKPTLLFLHGYPSTSYDWRHQVAFFQDKGYGLVVPDMLGYGGTAKPLDPQLYVSSLVTKDIVDILDAEGIDKAVVISHDWGSKTGSRLANYFPERFHSYAFLAVGYLPATYFATPYDVNLNLTKAVLGYENYGYWDFFASDGADQIILDHLDSLFDIQYPNDTVKTITDWSPLGALEAFLKNDTRLPPVNYVTPEERAIQMEVLRQGGFAAPLNWYKVARGTFEMQDDKGIPQENELLQSPVFFATALRDYITLSAPVSLAAVLAFSNSTLTIREYDAGHWVQMEFKDEVNNDLLQWIESLGLGA</sequence>
<dbReference type="Gene3D" id="3.40.50.1820">
    <property type="entry name" value="alpha/beta hydrolase"/>
    <property type="match status" value="1"/>
</dbReference>
<dbReference type="SUPFAM" id="SSF53474">
    <property type="entry name" value="alpha/beta-Hydrolases"/>
    <property type="match status" value="1"/>
</dbReference>
<dbReference type="InterPro" id="IPR000073">
    <property type="entry name" value="AB_hydrolase_1"/>
</dbReference>
<keyword evidence="1" id="KW-0378">Hydrolase</keyword>
<name>A0A8H5CLD5_9AGAR</name>
<dbReference type="GO" id="GO:0016787">
    <property type="term" value="F:hydrolase activity"/>
    <property type="evidence" value="ECO:0007669"/>
    <property type="project" value="UniProtKB-KW"/>
</dbReference>
<proteinExistence type="inferred from homology"/>
<dbReference type="Pfam" id="PF00561">
    <property type="entry name" value="Abhydrolase_1"/>
    <property type="match status" value="1"/>
</dbReference>
<dbReference type="InterPro" id="IPR029058">
    <property type="entry name" value="AB_hydrolase_fold"/>
</dbReference>
<comment type="similarity">
    <text evidence="2">Belongs to the AB hydrolase superfamily. Epoxide hydrolase family.</text>
</comment>
<protein>
    <recommendedName>
        <fullName evidence="4">AB hydrolase-1 domain-containing protein</fullName>
    </recommendedName>
</protein>
<dbReference type="AlphaFoldDB" id="A0A8H5CLD5"/>
<keyword evidence="6" id="KW-1185">Reference proteome</keyword>
<dbReference type="PRINTS" id="PR00412">
    <property type="entry name" value="EPOXHYDRLASE"/>
</dbReference>